<dbReference type="InterPro" id="IPR002881">
    <property type="entry name" value="DUF58"/>
</dbReference>
<feature type="domain" description="DUF58" evidence="2">
    <location>
        <begin position="217"/>
        <end position="263"/>
    </location>
</feature>
<dbReference type="PANTHER" id="PTHR34351">
    <property type="entry name" value="SLR1927 PROTEIN-RELATED"/>
    <property type="match status" value="1"/>
</dbReference>
<protein>
    <submittedName>
        <fullName evidence="3">DUF58 domain-containing protein</fullName>
    </submittedName>
</protein>
<gene>
    <name evidence="3" type="ORF">GB864_03865</name>
</gene>
<keyword evidence="1" id="KW-0472">Membrane</keyword>
<evidence type="ECO:0000259" key="2">
    <source>
        <dbReference type="Pfam" id="PF01882"/>
    </source>
</evidence>
<evidence type="ECO:0000256" key="1">
    <source>
        <dbReference type="SAM" id="Phobius"/>
    </source>
</evidence>
<keyword evidence="1" id="KW-1133">Transmembrane helix</keyword>
<name>A0A6I4NTT9_9MICO</name>
<proteinExistence type="predicted"/>
<feature type="transmembrane region" description="Helical" evidence="1">
    <location>
        <begin position="21"/>
        <end position="41"/>
    </location>
</feature>
<sequence length="443" mass="47360">MSALDALGRTANRLRRAPRPTARGWALIVVGVLLVVLAFALHTRGLLLPGLIGIGMPLAALAWVALRRPNVQVVRVFDARMLPVGGATDVQLVVQNRSARRLDGATWRDETDDSLVPQPEAVLPTAAAAGRPGESVSLSYRLEPERRGVFAVGPLRLTVHDPFGLARGDSTHGPVAELVVTPRVATLEEGAPGGAGGDGTVRSLARRTIPNADELIAREYRRGDPYRRVHWRATARLGELMVRQEEQSGDPEAVLVLDTGAEAFRRTGWQLLPSGELAPVGFELGVEVAAAVGVRLIRDGFRVQFLRTVEADGRPGGLHGARSVEVRGASGVAGLLDQLARLDEPTVPDGLEWPSPQLRGRGHAERRPVYAVLVDPDREVLAALEVLASRFEPRTVIAIGGLSADARTRLESADWNVVTLTEAGALSAAWEYANAGRGSLDAD</sequence>
<comment type="caution">
    <text evidence="3">The sequence shown here is derived from an EMBL/GenBank/DDBJ whole genome shotgun (WGS) entry which is preliminary data.</text>
</comment>
<evidence type="ECO:0000313" key="4">
    <source>
        <dbReference type="Proteomes" id="UP000438182"/>
    </source>
</evidence>
<dbReference type="PANTHER" id="PTHR34351:SF1">
    <property type="entry name" value="SLR1927 PROTEIN"/>
    <property type="match status" value="1"/>
</dbReference>
<dbReference type="Proteomes" id="UP000438182">
    <property type="component" value="Unassembled WGS sequence"/>
</dbReference>
<reference evidence="3 4" key="1">
    <citation type="submission" date="2019-12" db="EMBL/GenBank/DDBJ databases">
        <authorList>
            <person name="Kim Y.S."/>
        </authorList>
    </citation>
    <scope>NUCLEOTIDE SEQUENCE [LARGE SCALE GENOMIC DNA]</scope>
    <source>
        <strain evidence="3 4">MMS17-SY077</strain>
    </source>
</reference>
<organism evidence="3 4">
    <name type="scientific">Agromyces seonyuensis</name>
    <dbReference type="NCBI Taxonomy" id="2662446"/>
    <lineage>
        <taxon>Bacteria</taxon>
        <taxon>Bacillati</taxon>
        <taxon>Actinomycetota</taxon>
        <taxon>Actinomycetes</taxon>
        <taxon>Micrococcales</taxon>
        <taxon>Microbacteriaceae</taxon>
        <taxon>Agromyces</taxon>
    </lineage>
</organism>
<dbReference type="RefSeq" id="WP_160423031.1">
    <property type="nucleotide sequence ID" value="NZ_WSTA01000010.1"/>
</dbReference>
<keyword evidence="1" id="KW-0812">Transmembrane</keyword>
<dbReference type="Pfam" id="PF01882">
    <property type="entry name" value="DUF58"/>
    <property type="match status" value="1"/>
</dbReference>
<dbReference type="AlphaFoldDB" id="A0A6I4NTT9"/>
<feature type="transmembrane region" description="Helical" evidence="1">
    <location>
        <begin position="47"/>
        <end position="66"/>
    </location>
</feature>
<accession>A0A6I4NTT9</accession>
<dbReference type="EMBL" id="WSTA01000010">
    <property type="protein sequence ID" value="MWB97690.1"/>
    <property type="molecule type" value="Genomic_DNA"/>
</dbReference>
<keyword evidence="4" id="KW-1185">Reference proteome</keyword>
<evidence type="ECO:0000313" key="3">
    <source>
        <dbReference type="EMBL" id="MWB97690.1"/>
    </source>
</evidence>